<dbReference type="RefSeq" id="XP_056056810.1">
    <property type="nucleotide sequence ID" value="XM_056202226.1"/>
</dbReference>
<sequence length="156" mass="17895">MPYWTIYHPDDVLQNDVDKQRLSSAITQIYTAVPLPEFYVGIFFLPMPRGNIYRGCQPQSSESEPTFIHIRFTHIARQFPPGESEAKDRFLDKVTAILKPFTIDKGWQLELTGEEGDLSLLRMQGMKLPSPGSSEEKMWVSKNKPIPYGPYLDKDS</sequence>
<protein>
    <recommendedName>
        <fullName evidence="1">Tautomerase cis-CaaD-like domain-containing protein</fullName>
    </recommendedName>
</protein>
<gene>
    <name evidence="2" type="ORF">LMH87_008969</name>
</gene>
<dbReference type="EMBL" id="JAJHUN010000006">
    <property type="protein sequence ID" value="KAJ4158443.1"/>
    <property type="molecule type" value="Genomic_DNA"/>
</dbReference>
<dbReference type="Pfam" id="PF14832">
    <property type="entry name" value="Tautomerase_3"/>
    <property type="match status" value="1"/>
</dbReference>
<dbReference type="InterPro" id="IPR014347">
    <property type="entry name" value="Tautomerase/MIF_sf"/>
</dbReference>
<comment type="caution">
    <text evidence="2">The sequence shown here is derived from an EMBL/GenBank/DDBJ whole genome shotgun (WGS) entry which is preliminary data.</text>
</comment>
<keyword evidence="3" id="KW-1185">Reference proteome</keyword>
<reference evidence="2" key="1">
    <citation type="journal article" date="2023" name="Access Microbiol">
        <title>De-novo genome assembly for Akanthomyces muscarius, a biocontrol agent of insect agricultural pests.</title>
        <authorList>
            <person name="Erdos Z."/>
            <person name="Studholme D.J."/>
            <person name="Raymond B."/>
            <person name="Sharma M."/>
        </authorList>
    </citation>
    <scope>NUCLEOTIDE SEQUENCE</scope>
    <source>
        <strain evidence="2">Ve6</strain>
    </source>
</reference>
<dbReference type="InterPro" id="IPR028116">
    <property type="entry name" value="Cis-CaaD-like"/>
</dbReference>
<dbReference type="AlphaFoldDB" id="A0A9W8QI89"/>
<proteinExistence type="predicted"/>
<dbReference type="Gene3D" id="3.30.429.10">
    <property type="entry name" value="Macrophage Migration Inhibitory Factor"/>
    <property type="match status" value="1"/>
</dbReference>
<organism evidence="2 3">
    <name type="scientific">Akanthomyces muscarius</name>
    <name type="common">Entomopathogenic fungus</name>
    <name type="synonym">Lecanicillium muscarium</name>
    <dbReference type="NCBI Taxonomy" id="2231603"/>
    <lineage>
        <taxon>Eukaryota</taxon>
        <taxon>Fungi</taxon>
        <taxon>Dikarya</taxon>
        <taxon>Ascomycota</taxon>
        <taxon>Pezizomycotina</taxon>
        <taxon>Sordariomycetes</taxon>
        <taxon>Hypocreomycetidae</taxon>
        <taxon>Hypocreales</taxon>
        <taxon>Cordycipitaceae</taxon>
        <taxon>Akanthomyces</taxon>
    </lineage>
</organism>
<dbReference type="GeneID" id="80896128"/>
<dbReference type="KEGG" id="amus:LMH87_008969"/>
<dbReference type="Proteomes" id="UP001144673">
    <property type="component" value="Unassembled WGS sequence"/>
</dbReference>
<feature type="domain" description="Tautomerase cis-CaaD-like" evidence="1">
    <location>
        <begin position="1"/>
        <end position="144"/>
    </location>
</feature>
<evidence type="ECO:0000259" key="1">
    <source>
        <dbReference type="Pfam" id="PF14832"/>
    </source>
</evidence>
<evidence type="ECO:0000313" key="2">
    <source>
        <dbReference type="EMBL" id="KAJ4158443.1"/>
    </source>
</evidence>
<accession>A0A9W8QI89</accession>
<evidence type="ECO:0000313" key="3">
    <source>
        <dbReference type="Proteomes" id="UP001144673"/>
    </source>
</evidence>
<name>A0A9W8QI89_AKAMU</name>